<dbReference type="Gene3D" id="3.40.50.1450">
    <property type="entry name" value="HybD-like"/>
    <property type="match status" value="1"/>
</dbReference>
<evidence type="ECO:0000256" key="1">
    <source>
        <dbReference type="ARBA" id="ARBA00006814"/>
    </source>
</evidence>
<dbReference type="RefSeq" id="WP_015903071.1">
    <property type="nucleotide sequence ID" value="NC_012108.1"/>
</dbReference>
<keyword evidence="3" id="KW-0064">Aspartyl protease</keyword>
<dbReference type="PRINTS" id="PR00446">
    <property type="entry name" value="HYDRGNUPTAKE"/>
</dbReference>
<proteinExistence type="inferred from homology"/>
<dbReference type="OrthoDB" id="3828930at2"/>
<keyword evidence="6" id="KW-1185">Reference proteome</keyword>
<evidence type="ECO:0000313" key="5">
    <source>
        <dbReference type="EMBL" id="ACN14282.1"/>
    </source>
</evidence>
<keyword evidence="2" id="KW-0645">Protease</keyword>
<dbReference type="InterPro" id="IPR000671">
    <property type="entry name" value="Peptidase_A31"/>
</dbReference>
<dbReference type="AlphaFoldDB" id="C0QLX6"/>
<dbReference type="KEGG" id="dat:HRM2_11700"/>
<dbReference type="InterPro" id="IPR023430">
    <property type="entry name" value="Pept_HybD-like_dom_sf"/>
</dbReference>
<dbReference type="PANTHER" id="PTHR30302:SF1">
    <property type="entry name" value="HYDROGENASE 2 MATURATION PROTEASE"/>
    <property type="match status" value="1"/>
</dbReference>
<dbReference type="GO" id="GO:0016485">
    <property type="term" value="P:protein processing"/>
    <property type="evidence" value="ECO:0007669"/>
    <property type="project" value="TreeGrafter"/>
</dbReference>
<evidence type="ECO:0000256" key="4">
    <source>
        <dbReference type="ARBA" id="ARBA00022801"/>
    </source>
</evidence>
<dbReference type="STRING" id="177437.HRM2_11700"/>
<dbReference type="EMBL" id="CP001087">
    <property type="protein sequence ID" value="ACN14282.1"/>
    <property type="molecule type" value="Genomic_DNA"/>
</dbReference>
<dbReference type="Proteomes" id="UP000000442">
    <property type="component" value="Chromosome"/>
</dbReference>
<comment type="similarity">
    <text evidence="1">Belongs to the peptidase A31 family.</text>
</comment>
<accession>C0QLX6</accession>
<dbReference type="GO" id="GO:0004190">
    <property type="term" value="F:aspartic-type endopeptidase activity"/>
    <property type="evidence" value="ECO:0007669"/>
    <property type="project" value="UniProtKB-KW"/>
</dbReference>
<protein>
    <submittedName>
        <fullName evidence="5">HyaD2</fullName>
    </submittedName>
</protein>
<gene>
    <name evidence="5" type="primary">hyaD2</name>
    <name evidence="5" type="ordered locus">HRM2_11700</name>
</gene>
<reference evidence="5 6" key="1">
    <citation type="journal article" date="2009" name="Environ. Microbiol.">
        <title>Genome sequence of Desulfobacterium autotrophicum HRM2, a marine sulfate reducer oxidizing organic carbon completely to carbon dioxide.</title>
        <authorList>
            <person name="Strittmatter A.W."/>
            <person name="Liesegang H."/>
            <person name="Rabus R."/>
            <person name="Decker I."/>
            <person name="Amann J."/>
            <person name="Andres S."/>
            <person name="Henne A."/>
            <person name="Fricke W.F."/>
            <person name="Martinez-Arias R."/>
            <person name="Bartels D."/>
            <person name="Goesmann A."/>
            <person name="Krause L."/>
            <person name="Puehler A."/>
            <person name="Klenk H.P."/>
            <person name="Richter M."/>
            <person name="Schuler M."/>
            <person name="Gloeckner F.O."/>
            <person name="Meyerdierks A."/>
            <person name="Gottschalk G."/>
            <person name="Amann R."/>
        </authorList>
    </citation>
    <scope>NUCLEOTIDE SEQUENCE [LARGE SCALE GENOMIC DNA]</scope>
    <source>
        <strain evidence="6">ATCC 43914 / DSM 3382 / HRM2</strain>
    </source>
</reference>
<organism evidence="5 6">
    <name type="scientific">Desulforapulum autotrophicum (strain ATCC 43914 / DSM 3382 / VKM B-1955 / HRM2)</name>
    <name type="common">Desulfobacterium autotrophicum</name>
    <dbReference type="NCBI Taxonomy" id="177437"/>
    <lineage>
        <taxon>Bacteria</taxon>
        <taxon>Pseudomonadati</taxon>
        <taxon>Thermodesulfobacteriota</taxon>
        <taxon>Desulfobacteria</taxon>
        <taxon>Desulfobacterales</taxon>
        <taxon>Desulfobacteraceae</taxon>
        <taxon>Desulforapulum</taxon>
    </lineage>
</organism>
<dbReference type="NCBIfam" id="TIGR00072">
    <property type="entry name" value="hydrog_prot"/>
    <property type="match status" value="1"/>
</dbReference>
<dbReference type="HOGENOM" id="CLU_099037_0_2_7"/>
<evidence type="ECO:0000256" key="3">
    <source>
        <dbReference type="ARBA" id="ARBA00022750"/>
    </source>
</evidence>
<evidence type="ECO:0000313" key="6">
    <source>
        <dbReference type="Proteomes" id="UP000000442"/>
    </source>
</evidence>
<dbReference type="eggNOG" id="COG0680">
    <property type="taxonomic scope" value="Bacteria"/>
</dbReference>
<dbReference type="GO" id="GO:0008047">
    <property type="term" value="F:enzyme activator activity"/>
    <property type="evidence" value="ECO:0007669"/>
    <property type="project" value="InterPro"/>
</dbReference>
<keyword evidence="4" id="KW-0378">Hydrolase</keyword>
<name>C0QLX6_DESAH</name>
<dbReference type="Pfam" id="PF01750">
    <property type="entry name" value="HycI"/>
    <property type="match status" value="1"/>
</dbReference>
<sequence>MTTDIYTKKILIFGCGNTLFANDGFGPAVVEHLNRNYTLPDTALALDAGTGIRDFMFDLLLMEDKPEMLIVVDAVTVPSRSPGEVFDIDLTDVPREKLSDFSLHQSPSSNLLKELKDEGGVDVRVIGMHTDAIPNEINPGLAPEVEAAVPRACQRIMELLKDK</sequence>
<dbReference type="SUPFAM" id="SSF53163">
    <property type="entry name" value="HybD-like"/>
    <property type="match status" value="1"/>
</dbReference>
<dbReference type="PANTHER" id="PTHR30302">
    <property type="entry name" value="HYDROGENASE 1 MATURATION PROTEASE"/>
    <property type="match status" value="1"/>
</dbReference>
<evidence type="ECO:0000256" key="2">
    <source>
        <dbReference type="ARBA" id="ARBA00022670"/>
    </source>
</evidence>